<reference evidence="1" key="1">
    <citation type="submission" date="2022-11" db="EMBL/GenBank/DDBJ databases">
        <title>Genome Sequence of Boeremia exigua.</title>
        <authorList>
            <person name="Buettner E."/>
        </authorList>
    </citation>
    <scope>NUCLEOTIDE SEQUENCE</scope>
    <source>
        <strain evidence="1">CU02</strain>
    </source>
</reference>
<dbReference type="EMBL" id="JAPHNI010000038">
    <property type="protein sequence ID" value="KAJ8117868.1"/>
    <property type="molecule type" value="Genomic_DNA"/>
</dbReference>
<evidence type="ECO:0000313" key="1">
    <source>
        <dbReference type="EMBL" id="KAJ8117868.1"/>
    </source>
</evidence>
<organism evidence="1 2">
    <name type="scientific">Boeremia exigua</name>
    <dbReference type="NCBI Taxonomy" id="749465"/>
    <lineage>
        <taxon>Eukaryota</taxon>
        <taxon>Fungi</taxon>
        <taxon>Dikarya</taxon>
        <taxon>Ascomycota</taxon>
        <taxon>Pezizomycotina</taxon>
        <taxon>Dothideomycetes</taxon>
        <taxon>Pleosporomycetidae</taxon>
        <taxon>Pleosporales</taxon>
        <taxon>Pleosporineae</taxon>
        <taxon>Didymellaceae</taxon>
        <taxon>Boeremia</taxon>
    </lineage>
</organism>
<evidence type="ECO:0000313" key="2">
    <source>
        <dbReference type="Proteomes" id="UP001153331"/>
    </source>
</evidence>
<accession>A0ACC2IS32</accession>
<gene>
    <name evidence="1" type="ORF">OPT61_g1033</name>
</gene>
<protein>
    <submittedName>
        <fullName evidence="1">Uncharacterized protein</fullName>
    </submittedName>
</protein>
<name>A0ACC2IS32_9PLEO</name>
<keyword evidence="2" id="KW-1185">Reference proteome</keyword>
<comment type="caution">
    <text evidence="1">The sequence shown here is derived from an EMBL/GenBank/DDBJ whole genome shotgun (WGS) entry which is preliminary data.</text>
</comment>
<dbReference type="Proteomes" id="UP001153331">
    <property type="component" value="Unassembled WGS sequence"/>
</dbReference>
<proteinExistence type="predicted"/>
<sequence>MSTSLHQYPPGFSLLHTPNTDDPQRHHVLLTQHTDSSRTDSQQYETLQFHQRPSVILSGNAVGKPTRLPYANGPLAAAPRVRGTMHHELSAPCSHCIEFGLTCAYLRERKKRGKASRKEIAQQQAAEAASSNKRTQSKEESAIATPQSQEAASVHTYDTSPTPSSNHSTFSAPFVPSRSNSLATTRNRKPTQIYSGRTMSLSAIDSVTGDDQQPTGNEIQTPQPARIQTHGLPQPEFASARNFQQDLAYQSPHTMMQPTMHAAISSNDNSMEYPSHPPIAYMTQSLPEDAPHLDFAAHSPLSGSPTWMLPSPSATLYSGGARPRSSQLLRYPVLEPVVPYLVNIMPLSLACDLLELYFESSSSLYMQPVSPYVLGHVFRKNSFLRRDSPRVCSPALLASMLWIGCLTSESPYLASTPMARNQMSEKLVNLTIGLLKPLVHQTPVASEQDPALYSNASMGHGITMGGFGMPTQISEENIGLEMHFGNLDDVATYVNLGVVTSASEYKAASLRWWNAAWSLAREMGLGREIVTPPPDLYEEDTTNRNTQLAATEEQREERRRMWWLLYTMDRHLALCYNRPLSFTDVECSSLLQPFDDHVWQSGDFFEDSAQSLPGPTFRRRGPAFECTGHSSIFEFFLPLMTILGEILDLTHAKNHPRFGAKTDWEEYEMEISQRLDAYGLSLQELTRQSILEASADSDPSGKSSGASKSMAQESAMHARIVVTYGTYLMHTLHVLLNGKWDPISLLDDNDLWISSQSFVTATGHAVSAAEALNEILELDPDLSFMPFFFGIYLLQGSFLLLLIADKLQGEASPNIVRACEVIVRAHEACIVTLNTEYQRNFRNIMLSALQQMRGRGMQASVERRREMLGLYRWGDGTGLAL</sequence>